<dbReference type="PANTHER" id="PTHR43283">
    <property type="entry name" value="BETA-LACTAMASE-RELATED"/>
    <property type="match status" value="1"/>
</dbReference>
<dbReference type="InterPro" id="IPR012338">
    <property type="entry name" value="Beta-lactam/transpept-like"/>
</dbReference>
<protein>
    <submittedName>
        <fullName evidence="2">Beta-lactamase family protein</fullName>
    </submittedName>
</protein>
<evidence type="ECO:0000259" key="1">
    <source>
        <dbReference type="Pfam" id="PF00144"/>
    </source>
</evidence>
<evidence type="ECO:0000313" key="3">
    <source>
        <dbReference type="Proteomes" id="UP000635245"/>
    </source>
</evidence>
<feature type="domain" description="Beta-lactamase-related" evidence="1">
    <location>
        <begin position="5"/>
        <end position="361"/>
    </location>
</feature>
<accession>A0A934V496</accession>
<name>A0A934V496_9PSEU</name>
<sequence length="381" mass="40204">MTGLAELLETNVRDGAYPGAVGLLARGDRIESAVAGSAVLGATPMAEDSIFRLASLTKPITAAAVLLLVDDGVLALGDPVARWLPELARPSVVRTPASPVDDVVPADRPITVFDVLSSQAGYGFASDFTLPAVRLLQTVQRDGRQIRSFPEPDVWLAELARVPLLHQPGRGWLYDTCSTLQGVLVSRAAGVSLPEFLAERVFAPLAMTDTGFWVPPSRRERFTAYYRASAPGVFELADAPDGQWSEPPVFPLGNGGLVGTAGDLLAFGRMLLAGGVGPGGRPLLTPESLRLLTTDHTTPSQREFGSLFLDGQGWGFGGSVDITASAPWSVPGRYGWTGGTGTTAYVVPSTGTVSILLTQVAADSPVPFGWLEDFWGFAAAW</sequence>
<evidence type="ECO:0000313" key="2">
    <source>
        <dbReference type="EMBL" id="MBK1783358.1"/>
    </source>
</evidence>
<comment type="caution">
    <text evidence="2">The sequence shown here is derived from an EMBL/GenBank/DDBJ whole genome shotgun (WGS) entry which is preliminary data.</text>
</comment>
<dbReference type="Proteomes" id="UP000635245">
    <property type="component" value="Unassembled WGS sequence"/>
</dbReference>
<keyword evidence="3" id="KW-1185">Reference proteome</keyword>
<dbReference type="InterPro" id="IPR050789">
    <property type="entry name" value="Diverse_Enzym_Activities"/>
</dbReference>
<gene>
    <name evidence="2" type="ORF">JHE00_03395</name>
</gene>
<reference evidence="2" key="1">
    <citation type="submission" date="2020-12" db="EMBL/GenBank/DDBJ databases">
        <title>Prauserella sp. ASG 168, a novel actinomycete isolated from cave rock.</title>
        <authorList>
            <person name="Suriyachadkun C."/>
        </authorList>
    </citation>
    <scope>NUCLEOTIDE SEQUENCE</scope>
    <source>
        <strain evidence="2">ASG 168</strain>
    </source>
</reference>
<dbReference type="Gene3D" id="3.40.710.10">
    <property type="entry name" value="DD-peptidase/beta-lactamase superfamily"/>
    <property type="match status" value="1"/>
</dbReference>
<proteinExistence type="predicted"/>
<dbReference type="SUPFAM" id="SSF56601">
    <property type="entry name" value="beta-lactamase/transpeptidase-like"/>
    <property type="match status" value="1"/>
</dbReference>
<dbReference type="AlphaFoldDB" id="A0A934V496"/>
<dbReference type="Pfam" id="PF00144">
    <property type="entry name" value="Beta-lactamase"/>
    <property type="match status" value="1"/>
</dbReference>
<dbReference type="PANTHER" id="PTHR43283:SF3">
    <property type="entry name" value="BETA-LACTAMASE FAMILY PROTEIN (AFU_ORTHOLOGUE AFUA_5G07500)"/>
    <property type="match status" value="1"/>
</dbReference>
<dbReference type="RefSeq" id="WP_200314617.1">
    <property type="nucleotide sequence ID" value="NZ_JAENJH010000001.1"/>
</dbReference>
<dbReference type="EMBL" id="JAENJH010000001">
    <property type="protein sequence ID" value="MBK1783358.1"/>
    <property type="molecule type" value="Genomic_DNA"/>
</dbReference>
<dbReference type="InterPro" id="IPR001466">
    <property type="entry name" value="Beta-lactam-related"/>
</dbReference>
<organism evidence="2 3">
    <name type="scientific">Prauserella cavernicola</name>
    <dbReference type="NCBI Taxonomy" id="2800127"/>
    <lineage>
        <taxon>Bacteria</taxon>
        <taxon>Bacillati</taxon>
        <taxon>Actinomycetota</taxon>
        <taxon>Actinomycetes</taxon>
        <taxon>Pseudonocardiales</taxon>
        <taxon>Pseudonocardiaceae</taxon>
        <taxon>Prauserella</taxon>
    </lineage>
</organism>